<dbReference type="RefSeq" id="WP_013257727.1">
    <property type="nucleotide sequence ID" value="NC_014365.1"/>
</dbReference>
<dbReference type="OrthoDB" id="9792695at2"/>
<dbReference type="HOGENOM" id="CLU_046737_9_3_7"/>
<evidence type="ECO:0000256" key="1">
    <source>
        <dbReference type="PROSITE-ProRule" id="PRU00285"/>
    </source>
</evidence>
<dbReference type="SUPFAM" id="SSF49764">
    <property type="entry name" value="HSP20-like chaperones"/>
    <property type="match status" value="1"/>
</dbReference>
<dbReference type="KEGG" id="dbr:Deba_0903"/>
<dbReference type="InterPro" id="IPR002068">
    <property type="entry name" value="A-crystallin/Hsp20_dom"/>
</dbReference>
<keyword evidence="6" id="KW-1185">Reference proteome</keyword>
<evidence type="ECO:0000313" key="5">
    <source>
        <dbReference type="EMBL" id="ADK84273.1"/>
    </source>
</evidence>
<protein>
    <submittedName>
        <fullName evidence="5">Heat shock protein Hsp20</fullName>
    </submittedName>
</protein>
<dbReference type="Proteomes" id="UP000009047">
    <property type="component" value="Chromosome"/>
</dbReference>
<dbReference type="eggNOG" id="COG0071">
    <property type="taxonomic scope" value="Bacteria"/>
</dbReference>
<dbReference type="AlphaFoldDB" id="E1QFD7"/>
<dbReference type="InterPro" id="IPR031107">
    <property type="entry name" value="Small_HSP"/>
</dbReference>
<feature type="region of interest" description="Disordered" evidence="3">
    <location>
        <begin position="1"/>
        <end position="24"/>
    </location>
</feature>
<evidence type="ECO:0000256" key="3">
    <source>
        <dbReference type="SAM" id="MobiDB-lite"/>
    </source>
</evidence>
<evidence type="ECO:0000256" key="2">
    <source>
        <dbReference type="RuleBase" id="RU003616"/>
    </source>
</evidence>
<dbReference type="InterPro" id="IPR008978">
    <property type="entry name" value="HSP20-like_chaperone"/>
</dbReference>
<keyword evidence="5" id="KW-0346">Stress response</keyword>
<comment type="similarity">
    <text evidence="1 2">Belongs to the small heat shock protein (HSP20) family.</text>
</comment>
<evidence type="ECO:0000313" key="6">
    <source>
        <dbReference type="Proteomes" id="UP000009047"/>
    </source>
</evidence>
<gene>
    <name evidence="5" type="ordered locus">Deba_0903</name>
</gene>
<sequence>MTMLEKNAATDVSAEQTRPAPVFQPPVDIYETDEMLVVLADLPGVKADELAIDLENDVLRLQGGANGEAEGEPLLREYQLGRYLRQFTINEAIDRQAISAELKNGQLTLRLPKAAKAMPRKIQVSQA</sequence>
<feature type="domain" description="SHSP" evidence="4">
    <location>
        <begin position="18"/>
        <end position="127"/>
    </location>
</feature>
<reference evidence="5 6" key="1">
    <citation type="journal article" date="2010" name="Stand. Genomic Sci.">
        <title>Complete genome sequence of Desulfarculus baarsii type strain (2st14).</title>
        <authorList>
            <person name="Sun H."/>
            <person name="Spring S."/>
            <person name="Lapidus A."/>
            <person name="Davenport K."/>
            <person name="Del Rio T.G."/>
            <person name="Tice H."/>
            <person name="Nolan M."/>
            <person name="Copeland A."/>
            <person name="Cheng J.F."/>
            <person name="Lucas S."/>
            <person name="Tapia R."/>
            <person name="Goodwin L."/>
            <person name="Pitluck S."/>
            <person name="Ivanova N."/>
            <person name="Pagani I."/>
            <person name="Mavromatis K."/>
            <person name="Ovchinnikova G."/>
            <person name="Pati A."/>
            <person name="Chen A."/>
            <person name="Palaniappan K."/>
            <person name="Hauser L."/>
            <person name="Chang Y.J."/>
            <person name="Jeffries C.D."/>
            <person name="Detter J.C."/>
            <person name="Han C."/>
            <person name="Rohde M."/>
            <person name="Brambilla E."/>
            <person name="Goker M."/>
            <person name="Woyke T."/>
            <person name="Bristow J."/>
            <person name="Eisen J.A."/>
            <person name="Markowitz V."/>
            <person name="Hugenholtz P."/>
            <person name="Kyrpides N.C."/>
            <person name="Klenk H.P."/>
            <person name="Land M."/>
        </authorList>
    </citation>
    <scope>NUCLEOTIDE SEQUENCE [LARGE SCALE GENOMIC DNA]</scope>
    <source>
        <strain evidence="6">ATCC 33931 / DSM 2075 / LMG 7858 / VKM B-1802 / 2st14</strain>
    </source>
</reference>
<name>E1QFD7_DESB2</name>
<dbReference type="EMBL" id="CP002085">
    <property type="protein sequence ID" value="ADK84273.1"/>
    <property type="molecule type" value="Genomic_DNA"/>
</dbReference>
<dbReference type="STRING" id="644282.Deba_0903"/>
<dbReference type="CDD" id="cd06464">
    <property type="entry name" value="ACD_sHsps-like"/>
    <property type="match status" value="1"/>
</dbReference>
<dbReference type="PANTHER" id="PTHR11527">
    <property type="entry name" value="HEAT-SHOCK PROTEIN 20 FAMILY MEMBER"/>
    <property type="match status" value="1"/>
</dbReference>
<evidence type="ECO:0000259" key="4">
    <source>
        <dbReference type="PROSITE" id="PS01031"/>
    </source>
</evidence>
<organism evidence="5 6">
    <name type="scientific">Desulfarculus baarsii (strain ATCC 33931 / DSM 2075 / LMG 7858 / VKM B-1802 / 2st14)</name>
    <dbReference type="NCBI Taxonomy" id="644282"/>
    <lineage>
        <taxon>Bacteria</taxon>
        <taxon>Pseudomonadati</taxon>
        <taxon>Thermodesulfobacteriota</taxon>
        <taxon>Desulfarculia</taxon>
        <taxon>Desulfarculales</taxon>
        <taxon>Desulfarculaceae</taxon>
        <taxon>Desulfarculus</taxon>
    </lineage>
</organism>
<dbReference type="Gene3D" id="2.60.40.790">
    <property type="match status" value="1"/>
</dbReference>
<accession>E1QFD7</accession>
<dbReference type="PROSITE" id="PS01031">
    <property type="entry name" value="SHSP"/>
    <property type="match status" value="1"/>
</dbReference>
<proteinExistence type="inferred from homology"/>
<dbReference type="Pfam" id="PF00011">
    <property type="entry name" value="HSP20"/>
    <property type="match status" value="1"/>
</dbReference>